<accession>A0A518VFW7</accession>
<sequence>MIPDYVANLRGEKGVPPVRTMAFGQATFRISADQHRIPYQLSVYDIQNMTQAHIHLGGPRENGPVVVFLYGKTQGISVDRGTVQGTIMASNLVGPLAGRPLSDLIQQINAGNTYVNVHTERHPDGEIRGQVRVVMR</sequence>
<dbReference type="Proteomes" id="UP000319432">
    <property type="component" value="Chromosome"/>
</dbReference>
<dbReference type="InterPro" id="IPR010895">
    <property type="entry name" value="CHRD"/>
</dbReference>
<evidence type="ECO:0000259" key="1">
    <source>
        <dbReference type="PROSITE" id="PS50933"/>
    </source>
</evidence>
<dbReference type="AlphaFoldDB" id="A0A518VFW7"/>
<dbReference type="EMBL" id="CP033464">
    <property type="protein sequence ID" value="QDX95891.1"/>
    <property type="molecule type" value="Genomic_DNA"/>
</dbReference>
<protein>
    <submittedName>
        <fullName evidence="2">CHRD domain-containing protein</fullName>
    </submittedName>
</protein>
<dbReference type="SMART" id="SM00754">
    <property type="entry name" value="CHRD"/>
    <property type="match status" value="1"/>
</dbReference>
<evidence type="ECO:0000313" key="2">
    <source>
        <dbReference type="EMBL" id="QDX95891.1"/>
    </source>
</evidence>
<feature type="domain" description="CHRD" evidence="1">
    <location>
        <begin position="1"/>
        <end position="136"/>
    </location>
</feature>
<dbReference type="PROSITE" id="PS50933">
    <property type="entry name" value="CHRD"/>
    <property type="match status" value="1"/>
</dbReference>
<dbReference type="Pfam" id="PF07452">
    <property type="entry name" value="CHRD"/>
    <property type="match status" value="1"/>
</dbReference>
<reference evidence="2 3" key="1">
    <citation type="submission" date="2018-11" db="EMBL/GenBank/DDBJ databases">
        <title>Phylogenetic determinants of toxin gene distribution in genomes of Brevibacillus laterosporus.</title>
        <authorList>
            <person name="Glare T.R."/>
            <person name="Durrant A."/>
            <person name="Berry C."/>
            <person name="Palma L."/>
            <person name="Ormskirk M."/>
            <person name="Cox M.O."/>
        </authorList>
    </citation>
    <scope>NUCLEOTIDE SEQUENCE [LARGE SCALE GENOMIC DNA]</scope>
    <source>
        <strain evidence="2 3">1821L</strain>
    </source>
</reference>
<evidence type="ECO:0000313" key="3">
    <source>
        <dbReference type="Proteomes" id="UP000319432"/>
    </source>
</evidence>
<dbReference type="OrthoDB" id="571052at2"/>
<name>A0A518VFW7_BRELA</name>
<proteinExistence type="predicted"/>
<organism evidence="2 3">
    <name type="scientific">Brevibacillus laterosporus</name>
    <name type="common">Bacillus laterosporus</name>
    <dbReference type="NCBI Taxonomy" id="1465"/>
    <lineage>
        <taxon>Bacteria</taxon>
        <taxon>Bacillati</taxon>
        <taxon>Bacillota</taxon>
        <taxon>Bacilli</taxon>
        <taxon>Bacillales</taxon>
        <taxon>Paenibacillaceae</taxon>
        <taxon>Brevibacillus</taxon>
    </lineage>
</organism>
<keyword evidence="3" id="KW-1185">Reference proteome</keyword>
<gene>
    <name evidence="2" type="ORF">EEL30_25735</name>
</gene>